<sequence length="1072" mass="125388">MFHSINTKPIHIGDRSSVYIAKQGSEFFALKVSPEIAWKNEMKVYQSLQNNKFNRIQYVISSGEIPEGFKVHNKLHKFYILTRYNNLRDVNAWLGRIPGITEAMRFKAARETLLALKELHLLGFVSRDVKLENFGVHITKDHRLNFCIYDLELSQKYIDIETRELTVRKPIKGHGTTEYAPLVQMNGSRPTFPVDDVEGWFYCLYHIFCNSVPWNRYTPEPEFNISNEKYSEKYLWIRGAKREMQRTGKIYCAKKYDCLMSAIFKVILKWLKTPELVEVRFYDESHMSRVGFICLWWTLNKFCFCCSIRVFSLFNAIAGKITCIELVNFMCHSSLTLNFDVDKYNCCYIIGPNGSGKSALFAALNIGLGGAGRSNERGKRINDYIKENENYSLIRIHISNEGPNMIPDYGDVIIVERRITHKTSTVTIKSRVIEDGKEEIVGKRRELELILQQFNIDLENPLSWLSQDRARQFLQSMKPQRLYELYKKSSEMDGAEDLFRNIDSLFDELTRVVKSMDKEKSAKESKYLQMKARFDAVNQLTNKKVTIQRLYWYQLWAPVRDRKNEIEELERKLQINENKKDEQAVKKDEFIKAIDEINKKQKDCEKELDIASSKFRSHNENLNELKRKSRELNFDQHDLNDKVKRKQWNLHLLDNQLQKANKELQDLVGSSGHDPESDRNNLNEKLSQLADQMKATELEQKSLYNELNSAEVDYQNLKRNFKENSDQYSLLERSRTRIIEEKTLFEQSKADKLAIFGRDVPRLIGLIENNINLFKKRPIGPVGNYIKLKDKKWANPIEYCLRNMIGTFLCDSSDDRKALDGLCSSIQIRKPNVITTEFVNQKYDLFGREPPNEFPTIARILDVDNPTVFNYILDKVRAEGVLLFEKDIDARNVMYPKPPQNAFKAITLACSEVNPQRGSRPYQYFRDTTNFKARVLDSNFMSSNLNDFNEQLEQLTNTLELKSVEVQESKFSFQTIENKINNLRQKKSQTEARLNGLNEKKYEIEEELNKLEDMSLSEDKITNLRSSIRESETERNNLHIKLTELEQLLSEKTEKVTETESKIEASKRELII</sequence>
<dbReference type="GO" id="GO:0000724">
    <property type="term" value="P:double-strand break repair via homologous recombination"/>
    <property type="evidence" value="ECO:0007669"/>
    <property type="project" value="TreeGrafter"/>
</dbReference>
<keyword evidence="4" id="KW-0158">Chromosome</keyword>
<dbReference type="PANTHER" id="PTHR19306:SF6">
    <property type="entry name" value="STRUCTURAL MAINTENANCE OF CHROMOSOMES PROTEIN 6"/>
    <property type="match status" value="1"/>
</dbReference>
<dbReference type="GO" id="GO:0035861">
    <property type="term" value="C:site of double-strand break"/>
    <property type="evidence" value="ECO:0007669"/>
    <property type="project" value="TreeGrafter"/>
</dbReference>
<evidence type="ECO:0000256" key="3">
    <source>
        <dbReference type="ARBA" id="ARBA00006793"/>
    </source>
</evidence>
<dbReference type="InterPro" id="IPR000719">
    <property type="entry name" value="Prot_kinase_dom"/>
</dbReference>
<dbReference type="Pfam" id="PF13476">
    <property type="entry name" value="AAA_23"/>
    <property type="match status" value="1"/>
</dbReference>
<dbReference type="GO" id="GO:0005524">
    <property type="term" value="F:ATP binding"/>
    <property type="evidence" value="ECO:0007669"/>
    <property type="project" value="UniProtKB-KW"/>
</dbReference>
<evidence type="ECO:0000256" key="4">
    <source>
        <dbReference type="ARBA" id="ARBA00022454"/>
    </source>
</evidence>
<dbReference type="GO" id="GO:0030915">
    <property type="term" value="C:Smc5-Smc6 complex"/>
    <property type="evidence" value="ECO:0007669"/>
    <property type="project" value="TreeGrafter"/>
</dbReference>
<reference evidence="15" key="1">
    <citation type="submission" date="2016-11" db="UniProtKB">
        <authorList>
            <consortium name="WormBaseParasite"/>
        </authorList>
    </citation>
    <scope>IDENTIFICATION</scope>
</reference>
<accession>A0A1I8BGW7</accession>
<comment type="subcellular location">
    <subcellularLocation>
        <location evidence="2">Chromosome</location>
    </subcellularLocation>
    <subcellularLocation>
        <location evidence="1">Nucleus</location>
    </subcellularLocation>
</comment>
<evidence type="ECO:0000256" key="11">
    <source>
        <dbReference type="ARBA" id="ARBA00023242"/>
    </source>
</evidence>
<keyword evidence="9" id="KW-0233">DNA recombination</keyword>
<dbReference type="PANTHER" id="PTHR19306">
    <property type="entry name" value="STRUCTURAL MAINTENANCE OF CHROMOSOMES 5,6 SMC5, SMC6"/>
    <property type="match status" value="1"/>
</dbReference>
<evidence type="ECO:0000256" key="9">
    <source>
        <dbReference type="ARBA" id="ARBA00023172"/>
    </source>
</evidence>
<evidence type="ECO:0000256" key="7">
    <source>
        <dbReference type="ARBA" id="ARBA00022840"/>
    </source>
</evidence>
<dbReference type="InterPro" id="IPR027417">
    <property type="entry name" value="P-loop_NTPase"/>
</dbReference>
<dbReference type="GO" id="GO:0016887">
    <property type="term" value="F:ATP hydrolysis activity"/>
    <property type="evidence" value="ECO:0007669"/>
    <property type="project" value="InterPro"/>
</dbReference>
<evidence type="ECO:0000259" key="13">
    <source>
        <dbReference type="SMART" id="SM00220"/>
    </source>
</evidence>
<keyword evidence="11" id="KW-0539">Nucleus</keyword>
<dbReference type="SUPFAM" id="SSF56112">
    <property type="entry name" value="Protein kinase-like (PK-like)"/>
    <property type="match status" value="1"/>
</dbReference>
<evidence type="ECO:0000256" key="2">
    <source>
        <dbReference type="ARBA" id="ARBA00004286"/>
    </source>
</evidence>
<dbReference type="OMA" id="QCKLFFD"/>
<dbReference type="Proteomes" id="UP000095281">
    <property type="component" value="Unplaced"/>
</dbReference>
<dbReference type="Gene3D" id="3.40.50.300">
    <property type="entry name" value="P-loop containing nucleotide triphosphate hydrolases"/>
    <property type="match status" value="1"/>
</dbReference>
<organism evidence="14 15">
    <name type="scientific">Meloidogyne hapla</name>
    <name type="common">Root-knot nematode worm</name>
    <dbReference type="NCBI Taxonomy" id="6305"/>
    <lineage>
        <taxon>Eukaryota</taxon>
        <taxon>Metazoa</taxon>
        <taxon>Ecdysozoa</taxon>
        <taxon>Nematoda</taxon>
        <taxon>Chromadorea</taxon>
        <taxon>Rhabditida</taxon>
        <taxon>Tylenchina</taxon>
        <taxon>Tylenchomorpha</taxon>
        <taxon>Tylenchoidea</taxon>
        <taxon>Meloidogynidae</taxon>
        <taxon>Meloidogyninae</taxon>
        <taxon>Meloidogyne</taxon>
    </lineage>
</organism>
<dbReference type="SMART" id="SM00220">
    <property type="entry name" value="S_TKc"/>
    <property type="match status" value="1"/>
</dbReference>
<keyword evidence="10" id="KW-0234">DNA repair</keyword>
<evidence type="ECO:0000256" key="12">
    <source>
        <dbReference type="SAM" id="Coils"/>
    </source>
</evidence>
<evidence type="ECO:0000256" key="6">
    <source>
        <dbReference type="ARBA" id="ARBA00022763"/>
    </source>
</evidence>
<dbReference type="WBParaSite" id="MhA1_Contig2356.frz3.fgene2">
    <property type="protein sequence ID" value="MhA1_Contig2356.frz3.fgene2"/>
    <property type="gene ID" value="MhA1_Contig2356.frz3.fgene2"/>
</dbReference>
<protein>
    <submittedName>
        <fullName evidence="15">Protein kinase domain-containing protein</fullName>
    </submittedName>
</protein>
<dbReference type="GO" id="GO:0004672">
    <property type="term" value="F:protein kinase activity"/>
    <property type="evidence" value="ECO:0007669"/>
    <property type="project" value="InterPro"/>
</dbReference>
<evidence type="ECO:0000256" key="8">
    <source>
        <dbReference type="ARBA" id="ARBA00023054"/>
    </source>
</evidence>
<dbReference type="GO" id="GO:0003697">
    <property type="term" value="F:single-stranded DNA binding"/>
    <property type="evidence" value="ECO:0007669"/>
    <property type="project" value="TreeGrafter"/>
</dbReference>
<name>A0A1I8BGW7_MELHA</name>
<evidence type="ECO:0000256" key="5">
    <source>
        <dbReference type="ARBA" id="ARBA00022741"/>
    </source>
</evidence>
<evidence type="ECO:0000256" key="1">
    <source>
        <dbReference type="ARBA" id="ARBA00004123"/>
    </source>
</evidence>
<dbReference type="AlphaFoldDB" id="A0A1I8BGW7"/>
<keyword evidence="6" id="KW-0227">DNA damage</keyword>
<dbReference type="InterPro" id="IPR011009">
    <property type="entry name" value="Kinase-like_dom_sf"/>
</dbReference>
<feature type="coiled-coil region" evidence="12">
    <location>
        <begin position="559"/>
        <end position="734"/>
    </location>
</feature>
<keyword evidence="7" id="KW-0067">ATP-binding</keyword>
<evidence type="ECO:0000313" key="15">
    <source>
        <dbReference type="WBParaSite" id="MhA1_Contig2356.frz3.fgene2"/>
    </source>
</evidence>
<dbReference type="GO" id="GO:0003684">
    <property type="term" value="F:damaged DNA binding"/>
    <property type="evidence" value="ECO:0007669"/>
    <property type="project" value="TreeGrafter"/>
</dbReference>
<dbReference type="SUPFAM" id="SSF52540">
    <property type="entry name" value="P-loop containing nucleoside triphosphate hydrolases"/>
    <property type="match status" value="1"/>
</dbReference>
<comment type="similarity">
    <text evidence="3">Belongs to the SMC family. SMC6 subfamily.</text>
</comment>
<feature type="coiled-coil region" evidence="12">
    <location>
        <begin position="938"/>
        <end position="1069"/>
    </location>
</feature>
<keyword evidence="5" id="KW-0547">Nucleotide-binding</keyword>
<keyword evidence="8 12" id="KW-0175">Coiled coil</keyword>
<feature type="domain" description="Protein kinase" evidence="13">
    <location>
        <begin position="4"/>
        <end position="282"/>
    </location>
</feature>
<proteinExistence type="inferred from homology"/>
<evidence type="ECO:0000256" key="10">
    <source>
        <dbReference type="ARBA" id="ARBA00023204"/>
    </source>
</evidence>
<dbReference type="GO" id="GO:0005634">
    <property type="term" value="C:nucleus"/>
    <property type="evidence" value="ECO:0007669"/>
    <property type="project" value="UniProtKB-SubCell"/>
</dbReference>
<dbReference type="Gene3D" id="1.10.510.10">
    <property type="entry name" value="Transferase(Phosphotransferase) domain 1"/>
    <property type="match status" value="1"/>
</dbReference>
<evidence type="ECO:0000313" key="14">
    <source>
        <dbReference type="Proteomes" id="UP000095281"/>
    </source>
</evidence>
<dbReference type="InterPro" id="IPR038729">
    <property type="entry name" value="Rad50/SbcC_AAA"/>
</dbReference>
<keyword evidence="14" id="KW-1185">Reference proteome</keyword>